<dbReference type="RefSeq" id="XP_031010305.1">
    <property type="nucleotide sequence ID" value="XM_031165638.1"/>
</dbReference>
<evidence type="ECO:0000256" key="8">
    <source>
        <dbReference type="ARBA" id="ARBA00023295"/>
    </source>
</evidence>
<dbReference type="PANTHER" id="PTHR42715">
    <property type="entry name" value="BETA-GLUCOSIDASE"/>
    <property type="match status" value="1"/>
</dbReference>
<proteinExistence type="inferred from homology"/>
<dbReference type="PRINTS" id="PR00133">
    <property type="entry name" value="GLHYDRLASE3"/>
</dbReference>
<dbReference type="PROSITE" id="PS00775">
    <property type="entry name" value="GLYCOSYL_HYDROL_F3"/>
    <property type="match status" value="1"/>
</dbReference>
<protein>
    <recommendedName>
        <fullName evidence="4 10">beta-glucosidase</fullName>
        <ecNumber evidence="4 10">3.2.1.21</ecNumber>
    </recommendedName>
</protein>
<evidence type="ECO:0000313" key="12">
    <source>
        <dbReference type="EMBL" id="RBR04651.1"/>
    </source>
</evidence>
<dbReference type="EC" id="3.2.1.21" evidence="4 10"/>
<sequence>MGSLPSTDDDFCSLLSKLTIQEKITLLSGQDFSTIAGVSRLNIPPIRVADSTSGIRPSGIEANLTTASFPNTTCYGSTWDSELMFRVGTHLAKQARTKGAQVVLGPTINIHRDPRAGRNFECFSEDPLLSGELAAALVNGVQSLGVGSCPKHFVCNDSETLRRYYNVQESVDDRALREIYLAAWQQLLRSSNPEGIMTAYNKVDGRFCSENSSLTQRVLRDEWKFKGLTMSDWFGTHATTEPVKAGLDIEMPFPVFRGDKLLAAVKSGSVTETEIDTLALRALELRNRTRAALEYTDERSEVDEETNKLAREVATSGMVLLKNENDALPMKANQCTRIALIGQYASDPVITGGGSASSIPQYRHSPLDILKKRLPGMVQYSPGVRTRRIIPIAPREKLASLGERPGVLVKYYNAGDPKPVLEEFQEEANVWMLGEFHKKRLNPVGSHLEMRTKLTPDTSGRHTLAVRCTGAFSLFINGRQVLSGQEANVTTEQFIFNHTLLESRVEVSMDAGVPYNIHLDMAGPSKIQVGEPTPYAAALCFEECSSEDDAIAKAVEIARSADETIIYAGRNDQYESEGFDLEDIRMPENQTKLIKAVAAVAKKTILVMHCGNPIDVSAFIDSVDAVLLAHFPGQEGAAATVQLLLGDVCPSGRLATTWFKTLQDCPSYGSFPAQESVDGDPYLRYVEGVAVGYRAPDCKDRARWLFGYGLSYTTFSHSNLNVFVDESCEPKKLRCVLDVQNTGTVCGYEVIHVFVKPCETTKVWRPDQELKGFTKVSLEPGESRQFEVHMDLDIACSYWDDQERTWRLEAGVYGVVVADQVTRFTISNSSTWNKL</sequence>
<dbReference type="PANTHER" id="PTHR42715:SF3">
    <property type="entry name" value="BETA-GLUCOSIDASE B-RELATED"/>
    <property type="match status" value="1"/>
</dbReference>
<comment type="catalytic activity">
    <reaction evidence="1 10">
        <text>Hydrolysis of terminal, non-reducing beta-D-glucosyl residues with release of beta-D-glucose.</text>
        <dbReference type="EC" id="3.2.1.21"/>
    </reaction>
</comment>
<dbReference type="InterPro" id="IPR036962">
    <property type="entry name" value="Glyco_hydro_3_N_sf"/>
</dbReference>
<dbReference type="UniPathway" id="UPA00696"/>
<dbReference type="Gene3D" id="2.60.120.260">
    <property type="entry name" value="Galactose-binding domain-like"/>
    <property type="match status" value="1"/>
</dbReference>
<dbReference type="PROSITE" id="PS51820">
    <property type="entry name" value="PA14"/>
    <property type="match status" value="1"/>
</dbReference>
<dbReference type="Pfam" id="PF01915">
    <property type="entry name" value="Glyco_hydro_3_C"/>
    <property type="match status" value="1"/>
</dbReference>
<dbReference type="InterPro" id="IPR013783">
    <property type="entry name" value="Ig-like_fold"/>
</dbReference>
<evidence type="ECO:0000259" key="11">
    <source>
        <dbReference type="PROSITE" id="PS51820"/>
    </source>
</evidence>
<dbReference type="Gene3D" id="3.40.50.1700">
    <property type="entry name" value="Glycoside hydrolase family 3 C-terminal domain"/>
    <property type="match status" value="1"/>
</dbReference>
<dbReference type="Gene3D" id="2.60.40.10">
    <property type="entry name" value="Immunoglobulins"/>
    <property type="match status" value="1"/>
</dbReference>
<evidence type="ECO:0000256" key="6">
    <source>
        <dbReference type="ARBA" id="ARBA00023180"/>
    </source>
</evidence>
<evidence type="ECO:0000256" key="10">
    <source>
        <dbReference type="RuleBase" id="RU361161"/>
    </source>
</evidence>
<evidence type="ECO:0000256" key="4">
    <source>
        <dbReference type="ARBA" id="ARBA00012744"/>
    </source>
</evidence>
<dbReference type="EMBL" id="QKXC01000412">
    <property type="protein sequence ID" value="RBR04651.1"/>
    <property type="molecule type" value="Genomic_DNA"/>
</dbReference>
<dbReference type="SMART" id="SM01217">
    <property type="entry name" value="Fn3_like"/>
    <property type="match status" value="1"/>
</dbReference>
<dbReference type="InterPro" id="IPR037524">
    <property type="entry name" value="PA14/GLEYA"/>
</dbReference>
<dbReference type="SUPFAM" id="SSF52279">
    <property type="entry name" value="Beta-D-glucan exohydrolase, C-terminal domain"/>
    <property type="match status" value="1"/>
</dbReference>
<dbReference type="GeneID" id="42000934"/>
<evidence type="ECO:0000256" key="7">
    <source>
        <dbReference type="ARBA" id="ARBA00023277"/>
    </source>
</evidence>
<keyword evidence="6" id="KW-0325">Glycoprotein</keyword>
<evidence type="ECO:0000256" key="1">
    <source>
        <dbReference type="ARBA" id="ARBA00000448"/>
    </source>
</evidence>
<evidence type="ECO:0000256" key="5">
    <source>
        <dbReference type="ARBA" id="ARBA00022801"/>
    </source>
</evidence>
<keyword evidence="8 10" id="KW-0326">Glycosidase</keyword>
<keyword evidence="5 10" id="KW-0378">Hydrolase</keyword>
<evidence type="ECO:0000256" key="9">
    <source>
        <dbReference type="ARBA" id="ARBA00023326"/>
    </source>
</evidence>
<comment type="similarity">
    <text evidence="3 10">Belongs to the glycosyl hydrolase 3 family.</text>
</comment>
<gene>
    <name evidence="12" type="ORF">FIESC28_11516</name>
</gene>
<dbReference type="Pfam" id="PF07691">
    <property type="entry name" value="PA14"/>
    <property type="match status" value="1"/>
</dbReference>
<dbReference type="InterPro" id="IPR036881">
    <property type="entry name" value="Glyco_hydro_3_C_sf"/>
</dbReference>
<keyword evidence="9 10" id="KW-0624">Polysaccharide degradation</keyword>
<evidence type="ECO:0000256" key="3">
    <source>
        <dbReference type="ARBA" id="ARBA00005336"/>
    </source>
</evidence>
<organism evidence="12 13">
    <name type="scientific">Fusarium coffeatum</name>
    <dbReference type="NCBI Taxonomy" id="231269"/>
    <lineage>
        <taxon>Eukaryota</taxon>
        <taxon>Fungi</taxon>
        <taxon>Dikarya</taxon>
        <taxon>Ascomycota</taxon>
        <taxon>Pezizomycotina</taxon>
        <taxon>Sordariomycetes</taxon>
        <taxon>Hypocreomycetidae</taxon>
        <taxon>Hypocreales</taxon>
        <taxon>Nectriaceae</taxon>
        <taxon>Fusarium</taxon>
        <taxon>Fusarium incarnatum-equiseti species complex</taxon>
    </lineage>
</organism>
<dbReference type="InterPro" id="IPR002772">
    <property type="entry name" value="Glyco_hydro_3_C"/>
</dbReference>
<dbReference type="InterPro" id="IPR019800">
    <property type="entry name" value="Glyco_hydro_3_AS"/>
</dbReference>
<dbReference type="Pfam" id="PF00933">
    <property type="entry name" value="Glyco_hydro_3"/>
    <property type="match status" value="1"/>
</dbReference>
<dbReference type="SUPFAM" id="SSF56988">
    <property type="entry name" value="Anthrax protective antigen"/>
    <property type="match status" value="1"/>
</dbReference>
<dbReference type="SUPFAM" id="SSF51445">
    <property type="entry name" value="(Trans)glycosidases"/>
    <property type="match status" value="1"/>
</dbReference>
<evidence type="ECO:0000256" key="2">
    <source>
        <dbReference type="ARBA" id="ARBA00004987"/>
    </source>
</evidence>
<comment type="pathway">
    <text evidence="2 10">Glycan metabolism; cellulose degradation.</text>
</comment>
<reference evidence="12 13" key="1">
    <citation type="submission" date="2018-06" db="EMBL/GenBank/DDBJ databases">
        <title>Fusarium incarnatum-equiseti species complex species 28.</title>
        <authorList>
            <person name="Gardiner D.M."/>
        </authorList>
    </citation>
    <scope>NUCLEOTIDE SEQUENCE [LARGE SCALE GENOMIC DNA]</scope>
    <source>
        <strain evidence="12 13">FIESC_28</strain>
    </source>
</reference>
<accession>A0A366QI93</accession>
<dbReference type="Pfam" id="PF14310">
    <property type="entry name" value="Fn3-like"/>
    <property type="match status" value="1"/>
</dbReference>
<dbReference type="AlphaFoldDB" id="A0A366QI93"/>
<evidence type="ECO:0000313" key="13">
    <source>
        <dbReference type="Proteomes" id="UP000253153"/>
    </source>
</evidence>
<dbReference type="Gene3D" id="3.20.20.300">
    <property type="entry name" value="Glycoside hydrolase, family 3, N-terminal domain"/>
    <property type="match status" value="1"/>
</dbReference>
<keyword evidence="13" id="KW-1185">Reference proteome</keyword>
<dbReference type="InterPro" id="IPR011658">
    <property type="entry name" value="PA14_dom"/>
</dbReference>
<dbReference type="InterPro" id="IPR001764">
    <property type="entry name" value="Glyco_hydro_3_N"/>
</dbReference>
<name>A0A366QI93_9HYPO</name>
<comment type="caution">
    <text evidence="12">The sequence shown here is derived from an EMBL/GenBank/DDBJ whole genome shotgun (WGS) entry which is preliminary data.</text>
</comment>
<feature type="domain" description="PA14" evidence="11">
    <location>
        <begin position="402"/>
        <end position="555"/>
    </location>
</feature>
<dbReference type="GO" id="GO:0008422">
    <property type="term" value="F:beta-glucosidase activity"/>
    <property type="evidence" value="ECO:0007669"/>
    <property type="project" value="UniProtKB-EC"/>
</dbReference>
<dbReference type="Proteomes" id="UP000253153">
    <property type="component" value="Unassembled WGS sequence"/>
</dbReference>
<dbReference type="OrthoDB" id="10036721at2759"/>
<keyword evidence="7 10" id="KW-0119">Carbohydrate metabolism</keyword>
<dbReference type="GO" id="GO:0030245">
    <property type="term" value="P:cellulose catabolic process"/>
    <property type="evidence" value="ECO:0007669"/>
    <property type="project" value="UniProtKB-UniPathway"/>
</dbReference>
<dbReference type="InterPro" id="IPR050288">
    <property type="entry name" value="Cellulose_deg_GH3"/>
</dbReference>
<dbReference type="InterPro" id="IPR026891">
    <property type="entry name" value="Fn3-like"/>
</dbReference>
<dbReference type="InterPro" id="IPR017853">
    <property type="entry name" value="GH"/>
</dbReference>